<dbReference type="EMBL" id="VDMN01000001">
    <property type="protein sequence ID" value="TNM65266.1"/>
    <property type="molecule type" value="Genomic_DNA"/>
</dbReference>
<dbReference type="AlphaFoldDB" id="A0A5C4XP06"/>
<reference evidence="1 2" key="1">
    <citation type="submission" date="2019-06" db="EMBL/GenBank/DDBJ databases">
        <title>The draft genome of Rhizobium smilacinae PTYR-5.</title>
        <authorList>
            <person name="Liu L."/>
            <person name="Li L."/>
            <person name="Zhang X."/>
        </authorList>
    </citation>
    <scope>NUCLEOTIDE SEQUENCE [LARGE SCALE GENOMIC DNA]</scope>
    <source>
        <strain evidence="1 2">PTYR-5</strain>
    </source>
</reference>
<keyword evidence="2" id="KW-1185">Reference proteome</keyword>
<protein>
    <submittedName>
        <fullName evidence="1">Uncharacterized protein</fullName>
    </submittedName>
</protein>
<name>A0A5C4XP06_9HYPH</name>
<dbReference type="RefSeq" id="WP_139672649.1">
    <property type="nucleotide sequence ID" value="NZ_VDMN01000001.1"/>
</dbReference>
<evidence type="ECO:0000313" key="1">
    <source>
        <dbReference type="EMBL" id="TNM65266.1"/>
    </source>
</evidence>
<organism evidence="1 2">
    <name type="scientific">Aliirhizobium smilacinae</name>
    <dbReference type="NCBI Taxonomy" id="1395944"/>
    <lineage>
        <taxon>Bacteria</taxon>
        <taxon>Pseudomonadati</taxon>
        <taxon>Pseudomonadota</taxon>
        <taxon>Alphaproteobacteria</taxon>
        <taxon>Hyphomicrobiales</taxon>
        <taxon>Rhizobiaceae</taxon>
        <taxon>Aliirhizobium</taxon>
    </lineage>
</organism>
<accession>A0A5C4XP06</accession>
<sequence length="71" mass="8032">MYIVSVIDGGKERTFKATAVMMADDEVFFISKDVHYRVLPHELIGVIHISCRRSMVSVGQDDLIEEFISDA</sequence>
<evidence type="ECO:0000313" key="2">
    <source>
        <dbReference type="Proteomes" id="UP000311605"/>
    </source>
</evidence>
<comment type="caution">
    <text evidence="1">The sequence shown here is derived from an EMBL/GenBank/DDBJ whole genome shotgun (WGS) entry which is preliminary data.</text>
</comment>
<gene>
    <name evidence="1" type="ORF">FHP24_03010</name>
</gene>
<proteinExistence type="predicted"/>
<dbReference type="Proteomes" id="UP000311605">
    <property type="component" value="Unassembled WGS sequence"/>
</dbReference>
<dbReference type="OrthoDB" id="8377452at2"/>